<dbReference type="Pfam" id="PF00487">
    <property type="entry name" value="FA_desaturase"/>
    <property type="match status" value="1"/>
</dbReference>
<comment type="caution">
    <text evidence="4">The sequence shown here is derived from an EMBL/GenBank/DDBJ whole genome shotgun (WGS) entry which is preliminary data.</text>
</comment>
<dbReference type="PANTHER" id="PTHR32100">
    <property type="entry name" value="OMEGA-6 FATTY ACID DESATURASE, CHLOROPLASTIC"/>
    <property type="match status" value="1"/>
</dbReference>
<protein>
    <recommendedName>
        <fullName evidence="3">Fatty acid desaturase domain-containing protein</fullName>
    </recommendedName>
</protein>
<evidence type="ECO:0000256" key="1">
    <source>
        <dbReference type="SAM" id="MobiDB-lite"/>
    </source>
</evidence>
<feature type="transmembrane region" description="Helical" evidence="2">
    <location>
        <begin position="76"/>
        <end position="94"/>
    </location>
</feature>
<proteinExistence type="predicted"/>
<dbReference type="InterPro" id="IPR012171">
    <property type="entry name" value="Fatty_acid_desaturase"/>
</dbReference>
<dbReference type="GO" id="GO:0006629">
    <property type="term" value="P:lipid metabolic process"/>
    <property type="evidence" value="ECO:0007669"/>
    <property type="project" value="InterPro"/>
</dbReference>
<sequence length="451" mass="51497">MAATLRQRSVASQQPTKEQEHDVLASSDSEEDEKSPLKMLENEFPPFNVPTYTIKELLGAIPSHCFERSALRSSTYVVMDFALITAAYYAATMIDPAFNFKDGQVLNGWAGFAAKWALWATYWMVQSWFGTGVWILGHECGHQAFSTSKTINNTMGLFLHSFVLVPYHSWRISHAKHHAATGHMTRDEVFVPRTASYHKAAPTGKKLRVSANIELDELLEDAPIYRLYWLLIQQLFGWPAYLFSNASGQLWYPAWTNHFQPSSLVFDKRHRTQVLLSDAFLVGMVSLITLFGYFHGGLAGVVKYYFIPYLGVNHWLVMITYLQHTDPSLPHYSADQWNFQRGALCTMDRNLMGPVGPYLMHGICETHVAHHLSSKIPHYHAWEATEALKNFLGEHYNYTDENMFVSLYKNYTQCRYVDDEGSVLFYRDAYGRKRRTAVMPDVPSDSGVEGL</sequence>
<keyword evidence="2" id="KW-0472">Membrane</keyword>
<dbReference type="InterPro" id="IPR005804">
    <property type="entry name" value="FA_desaturase_dom"/>
</dbReference>
<keyword evidence="2" id="KW-1133">Transmembrane helix</keyword>
<feature type="region of interest" description="Disordered" evidence="1">
    <location>
        <begin position="1"/>
        <end position="37"/>
    </location>
</feature>
<dbReference type="OrthoDB" id="1461976at2759"/>
<dbReference type="GO" id="GO:0016491">
    <property type="term" value="F:oxidoreductase activity"/>
    <property type="evidence" value="ECO:0007669"/>
    <property type="project" value="InterPro"/>
</dbReference>
<dbReference type="CDD" id="cd03507">
    <property type="entry name" value="Delta12-FADS-like"/>
    <property type="match status" value="1"/>
</dbReference>
<feature type="compositionally biased region" description="Polar residues" evidence="1">
    <location>
        <begin position="1"/>
        <end position="16"/>
    </location>
</feature>
<evidence type="ECO:0000313" key="4">
    <source>
        <dbReference type="EMBL" id="KAG0655232.1"/>
    </source>
</evidence>
<keyword evidence="2" id="KW-0812">Transmembrane</keyword>
<reference evidence="4 5" key="1">
    <citation type="submission" date="2020-11" db="EMBL/GenBank/DDBJ databases">
        <title>Kefir isolates.</title>
        <authorList>
            <person name="Marcisauskas S."/>
            <person name="Kim Y."/>
            <person name="Blasche S."/>
        </authorList>
    </citation>
    <scope>NUCLEOTIDE SEQUENCE [LARGE SCALE GENOMIC DNA]</scope>
    <source>
        <strain evidence="4 5">KR</strain>
    </source>
</reference>
<evidence type="ECO:0000259" key="3">
    <source>
        <dbReference type="Pfam" id="PF00487"/>
    </source>
</evidence>
<gene>
    <name evidence="4" type="ORF">C6P46_001098</name>
</gene>
<accession>A0A9P7B223</accession>
<dbReference type="Proteomes" id="UP000777482">
    <property type="component" value="Unassembled WGS sequence"/>
</dbReference>
<feature type="transmembrane region" description="Helical" evidence="2">
    <location>
        <begin position="274"/>
        <end position="294"/>
    </location>
</feature>
<evidence type="ECO:0000313" key="5">
    <source>
        <dbReference type="Proteomes" id="UP000777482"/>
    </source>
</evidence>
<dbReference type="AlphaFoldDB" id="A0A9P7B223"/>
<feature type="domain" description="Fatty acid desaturase" evidence="3">
    <location>
        <begin position="118"/>
        <end position="398"/>
    </location>
</feature>
<organism evidence="4 5">
    <name type="scientific">Rhodotorula mucilaginosa</name>
    <name type="common">Yeast</name>
    <name type="synonym">Rhodotorula rubra</name>
    <dbReference type="NCBI Taxonomy" id="5537"/>
    <lineage>
        <taxon>Eukaryota</taxon>
        <taxon>Fungi</taxon>
        <taxon>Dikarya</taxon>
        <taxon>Basidiomycota</taxon>
        <taxon>Pucciniomycotina</taxon>
        <taxon>Microbotryomycetes</taxon>
        <taxon>Sporidiobolales</taxon>
        <taxon>Sporidiobolaceae</taxon>
        <taxon>Rhodotorula</taxon>
    </lineage>
</organism>
<keyword evidence="5" id="KW-1185">Reference proteome</keyword>
<evidence type="ECO:0000256" key="2">
    <source>
        <dbReference type="SAM" id="Phobius"/>
    </source>
</evidence>
<name>A0A9P7B223_RHOMI</name>
<dbReference type="EMBL" id="PUHQ01000126">
    <property type="protein sequence ID" value="KAG0655232.1"/>
    <property type="molecule type" value="Genomic_DNA"/>
</dbReference>